<dbReference type="InterPro" id="IPR051341">
    <property type="entry name" value="Zyg-11_UBL_adapter"/>
</dbReference>
<evidence type="ECO:0000256" key="1">
    <source>
        <dbReference type="ARBA" id="ARBA00022786"/>
    </source>
</evidence>
<sequence>MDSLLAFDDPSMNRMSVAICSILAAKISTSETSSLGAKPEYMERLLRIVKSKLYAGEVDIMMKFTLSALWNLTDESPKTCSVFLSKGGMELFLNVLELFLGESAVETKVLGLVNNIAEVPSLRSDLMKDNLMRILRNLLHSSQIDVSYFAAGIVAHLASDGPEQWTVTCVTLKEMLKELGDVVQSWKSPDTEMVAYRSFNPFFPLLRCYAAFEVQLWAVWAMHHVCSKNPKRYCTMLLEERGIDVLQDLLDNSDTHPAVIHICRNIMAVVESQERHATSAGVAAVATTTSATGATTLPDICQ</sequence>
<evidence type="ECO:0000313" key="4">
    <source>
        <dbReference type="Proteomes" id="UP001321473"/>
    </source>
</evidence>
<evidence type="ECO:0000259" key="2">
    <source>
        <dbReference type="Pfam" id="PF22964"/>
    </source>
</evidence>
<dbReference type="AlphaFoldDB" id="A0AAQ4E9X9"/>
<name>A0AAQ4E9X9_AMBAM</name>
<dbReference type="InterPro" id="IPR055142">
    <property type="entry name" value="ZER1-like_C"/>
</dbReference>
<reference evidence="3 4" key="1">
    <citation type="journal article" date="2023" name="Arcadia Sci">
        <title>De novo assembly of a long-read Amblyomma americanum tick genome.</title>
        <authorList>
            <person name="Chou S."/>
            <person name="Poskanzer K.E."/>
            <person name="Rollins M."/>
            <person name="Thuy-Boun P.S."/>
        </authorList>
    </citation>
    <scope>NUCLEOTIDE SEQUENCE [LARGE SCALE GENOMIC DNA]</scope>
    <source>
        <strain evidence="3">F_SG_1</strain>
        <tissue evidence="3">Salivary glands</tissue>
    </source>
</reference>
<proteinExistence type="predicted"/>
<comment type="caution">
    <text evidence="3">The sequence shown here is derived from an EMBL/GenBank/DDBJ whole genome shotgun (WGS) entry which is preliminary data.</text>
</comment>
<dbReference type="Proteomes" id="UP001321473">
    <property type="component" value="Unassembled WGS sequence"/>
</dbReference>
<accession>A0AAQ4E9X9</accession>
<organism evidence="3 4">
    <name type="scientific">Amblyomma americanum</name>
    <name type="common">Lone star tick</name>
    <dbReference type="NCBI Taxonomy" id="6943"/>
    <lineage>
        <taxon>Eukaryota</taxon>
        <taxon>Metazoa</taxon>
        <taxon>Ecdysozoa</taxon>
        <taxon>Arthropoda</taxon>
        <taxon>Chelicerata</taxon>
        <taxon>Arachnida</taxon>
        <taxon>Acari</taxon>
        <taxon>Parasitiformes</taxon>
        <taxon>Ixodida</taxon>
        <taxon>Ixodoidea</taxon>
        <taxon>Ixodidae</taxon>
        <taxon>Amblyomminae</taxon>
        <taxon>Amblyomma</taxon>
    </lineage>
</organism>
<dbReference type="InterPro" id="IPR011989">
    <property type="entry name" value="ARM-like"/>
</dbReference>
<keyword evidence="4" id="KW-1185">Reference proteome</keyword>
<dbReference type="PANTHER" id="PTHR12904">
    <property type="match status" value="1"/>
</dbReference>
<dbReference type="SUPFAM" id="SSF48371">
    <property type="entry name" value="ARM repeat"/>
    <property type="match status" value="1"/>
</dbReference>
<evidence type="ECO:0000313" key="3">
    <source>
        <dbReference type="EMBL" id="KAK8771440.1"/>
    </source>
</evidence>
<dbReference type="Gene3D" id="1.25.10.10">
    <property type="entry name" value="Leucine-rich Repeat Variant"/>
    <property type="match status" value="1"/>
</dbReference>
<dbReference type="GO" id="GO:0031462">
    <property type="term" value="C:Cul2-RING ubiquitin ligase complex"/>
    <property type="evidence" value="ECO:0007669"/>
    <property type="project" value="TreeGrafter"/>
</dbReference>
<dbReference type="PANTHER" id="PTHR12904:SF22">
    <property type="entry name" value="ZYG-11 FAMILY MEMBER B, CELL CYCLE REGULATOR"/>
    <property type="match status" value="1"/>
</dbReference>
<keyword evidence="1" id="KW-0833">Ubl conjugation pathway</keyword>
<dbReference type="Pfam" id="PF22964">
    <property type="entry name" value="ZER1-like_2nd"/>
    <property type="match status" value="1"/>
</dbReference>
<dbReference type="InterPro" id="IPR016024">
    <property type="entry name" value="ARM-type_fold"/>
</dbReference>
<feature type="domain" description="Protein zer-1 homolog-like C-terminal" evidence="2">
    <location>
        <begin position="8"/>
        <end position="271"/>
    </location>
</feature>
<dbReference type="EMBL" id="JARKHS020019737">
    <property type="protein sequence ID" value="KAK8771440.1"/>
    <property type="molecule type" value="Genomic_DNA"/>
</dbReference>
<protein>
    <recommendedName>
        <fullName evidence="2">Protein zer-1 homolog-like C-terminal domain-containing protein</fullName>
    </recommendedName>
</protein>
<gene>
    <name evidence="3" type="ORF">V5799_025316</name>
</gene>